<dbReference type="EMBL" id="CM001402">
    <property type="protein sequence ID" value="EHO43051.1"/>
    <property type="molecule type" value="Genomic_DNA"/>
</dbReference>
<dbReference type="STRING" id="880073.Cabys_2374"/>
<reference evidence="1 4" key="2">
    <citation type="submission" date="2016-11" db="EMBL/GenBank/DDBJ databases">
        <title>Genomic analysis of Caldithrix abyssi and proposal of a novel bacterial phylum Caldithrichaeota.</title>
        <authorList>
            <person name="Kublanov I."/>
            <person name="Sigalova O."/>
            <person name="Gavrilov S."/>
            <person name="Lebedinsky A."/>
            <person name="Ivanova N."/>
            <person name="Daum C."/>
            <person name="Reddy T."/>
            <person name="Klenk H.P."/>
            <person name="Goker M."/>
            <person name="Reva O."/>
            <person name="Miroshnichenko M."/>
            <person name="Kyprides N."/>
            <person name="Woyke T."/>
            <person name="Gelfand M."/>
        </authorList>
    </citation>
    <scope>NUCLEOTIDE SEQUENCE [LARGE SCALE GENOMIC DNA]</scope>
    <source>
        <strain evidence="1 4">LF13</strain>
    </source>
</reference>
<dbReference type="InterPro" id="IPR012334">
    <property type="entry name" value="Pectin_lyas_fold"/>
</dbReference>
<dbReference type="EMBL" id="CP018099">
    <property type="protein sequence ID" value="APF19123.1"/>
    <property type="molecule type" value="Genomic_DNA"/>
</dbReference>
<dbReference type="Gene3D" id="2.160.20.10">
    <property type="entry name" value="Single-stranded right-handed beta-helix, Pectin lyase-like"/>
    <property type="match status" value="1"/>
</dbReference>
<dbReference type="SUPFAM" id="SSF51126">
    <property type="entry name" value="Pectin lyase-like"/>
    <property type="match status" value="1"/>
</dbReference>
<dbReference type="InParanoid" id="H1XWS5"/>
<dbReference type="HOGENOM" id="CLU_513584_0_0_0"/>
<dbReference type="Proteomes" id="UP000183868">
    <property type="component" value="Chromosome"/>
</dbReference>
<dbReference type="Proteomes" id="UP000004671">
    <property type="component" value="Chromosome"/>
</dbReference>
<proteinExistence type="predicted"/>
<dbReference type="RefSeq" id="WP_006930514.1">
    <property type="nucleotide sequence ID" value="NZ_CM001402.1"/>
</dbReference>
<evidence type="ECO:0000313" key="1">
    <source>
        <dbReference type="EMBL" id="APF19123.1"/>
    </source>
</evidence>
<sequence precursor="true">MLTRISIYVFIILLSNLVAQSLWNNQGHISESSRVNWSNAGLIWDNPINADHVFDVTAPKYRDDNDSNFDGEIKNAIKDAENANGVSIIYFPAGSYTFNNTISINVDSNDSNIIFQGDGSDKTILNFYVGKNNYCFKIYGKQDLGPIYLNSGIQKGEKIISGNGINNLNVGDWIRLCEYSHGVADDWAQHSIGQITQIVNIEGNTAELKDEASKDYSFGNNLRIWRIKTIKNIGIEKLTINRNDNGYTTNATGSNIFFIYAVNCWVKGVQFNYTCRHHIDIRYSSCIEVSGCYLNDANFKGDGGFGYGVVLNFSTTNCLIQNNIFRKLRHSMVVQAGANCNVFTYNYSREQEWNYPIQGADICIHGNFPYSNLFEENNVEYIKADDEHGMNGPFNTFVRNIVYNDDENYLYFIGLLNAKHCNILGCNNGNANSDPFVYPPLGYEYTPDTDIYGFEMYIDNIPYYPWNHNNSYIAGERPYLLMKDISYYYSSRPDFLDVSYGNYSWPSCGPAVHPDDNITQSIPARERWFY</sequence>
<reference evidence="2 3" key="1">
    <citation type="submission" date="2011-09" db="EMBL/GenBank/DDBJ databases">
        <title>The permanent draft genome of Caldithrix abyssi DSM 13497.</title>
        <authorList>
            <consortium name="US DOE Joint Genome Institute (JGI-PGF)"/>
            <person name="Lucas S."/>
            <person name="Han J."/>
            <person name="Lapidus A."/>
            <person name="Bruce D."/>
            <person name="Goodwin L."/>
            <person name="Pitluck S."/>
            <person name="Peters L."/>
            <person name="Kyrpides N."/>
            <person name="Mavromatis K."/>
            <person name="Ivanova N."/>
            <person name="Mikhailova N."/>
            <person name="Chertkov O."/>
            <person name="Detter J.C."/>
            <person name="Tapia R."/>
            <person name="Han C."/>
            <person name="Land M."/>
            <person name="Hauser L."/>
            <person name="Markowitz V."/>
            <person name="Cheng J.-F."/>
            <person name="Hugenholtz P."/>
            <person name="Woyke T."/>
            <person name="Wu D."/>
            <person name="Spring S."/>
            <person name="Brambilla E."/>
            <person name="Klenk H.-P."/>
            <person name="Eisen J.A."/>
        </authorList>
    </citation>
    <scope>NUCLEOTIDE SEQUENCE [LARGE SCALE GENOMIC DNA]</scope>
    <source>
        <strain evidence="2 3">DSM 13497</strain>
    </source>
</reference>
<dbReference type="InterPro" id="IPR011050">
    <property type="entry name" value="Pectin_lyase_fold/virulence"/>
</dbReference>
<gene>
    <name evidence="1" type="ORF">Cabys_2374</name>
    <name evidence="2" type="ORF">Calab_3452</name>
</gene>
<dbReference type="PaxDb" id="880073-Calab_3452"/>
<evidence type="ECO:0000313" key="2">
    <source>
        <dbReference type="EMBL" id="EHO43051.1"/>
    </source>
</evidence>
<keyword evidence="3" id="KW-1185">Reference proteome</keyword>
<dbReference type="eggNOG" id="COG5434">
    <property type="taxonomic scope" value="Bacteria"/>
</dbReference>
<protein>
    <submittedName>
        <fullName evidence="1">Endo-1,3-1,4-beta-glucanase</fullName>
    </submittedName>
</protein>
<accession>H1XWS5</accession>
<dbReference type="AlphaFoldDB" id="H1XWS5"/>
<evidence type="ECO:0000313" key="3">
    <source>
        <dbReference type="Proteomes" id="UP000004671"/>
    </source>
</evidence>
<evidence type="ECO:0000313" key="4">
    <source>
        <dbReference type="Proteomes" id="UP000183868"/>
    </source>
</evidence>
<dbReference type="OrthoDB" id="9795222at2"/>
<dbReference type="KEGG" id="caby:Cabys_2374"/>
<organism evidence="2 3">
    <name type="scientific">Caldithrix abyssi DSM 13497</name>
    <dbReference type="NCBI Taxonomy" id="880073"/>
    <lineage>
        <taxon>Bacteria</taxon>
        <taxon>Pseudomonadati</taxon>
        <taxon>Calditrichota</taxon>
        <taxon>Calditrichia</taxon>
        <taxon>Calditrichales</taxon>
        <taxon>Calditrichaceae</taxon>
        <taxon>Caldithrix</taxon>
    </lineage>
</organism>
<name>H1XWS5_CALAY</name>